<dbReference type="OrthoDB" id="2019884at2759"/>
<comment type="similarity">
    <text evidence="5">Belongs to the CIMIP2 family.</text>
</comment>
<dbReference type="GO" id="GO:0005930">
    <property type="term" value="C:axoneme"/>
    <property type="evidence" value="ECO:0007669"/>
    <property type="project" value="UniProtKB-SubCell"/>
</dbReference>
<comment type="subcellular location">
    <subcellularLocation>
        <location evidence="1">Cytoplasm</location>
        <location evidence="1">Cytoskeleton</location>
        <location evidence="1">Cilium axoneme</location>
    </subcellularLocation>
</comment>
<dbReference type="InterPro" id="IPR018902">
    <property type="entry name" value="CMI2A-C-like_dom"/>
</dbReference>
<evidence type="ECO:0000256" key="6">
    <source>
        <dbReference type="SAM" id="MobiDB-lite"/>
    </source>
</evidence>
<evidence type="ECO:0000256" key="2">
    <source>
        <dbReference type="ARBA" id="ARBA00022490"/>
    </source>
</evidence>
<feature type="compositionally biased region" description="Basic and acidic residues" evidence="6">
    <location>
        <begin position="128"/>
        <end position="139"/>
    </location>
</feature>
<dbReference type="Proteomes" id="UP000549394">
    <property type="component" value="Unassembled WGS sequence"/>
</dbReference>
<keyword evidence="4" id="KW-0966">Cell projection</keyword>
<reference evidence="8 9" key="1">
    <citation type="submission" date="2020-08" db="EMBL/GenBank/DDBJ databases">
        <authorList>
            <person name="Hejnol A."/>
        </authorList>
    </citation>
    <scope>NUCLEOTIDE SEQUENCE [LARGE SCALE GENOMIC DNA]</scope>
</reference>
<feature type="domain" description="Ciliary microtubule inner protein 2A-C-like" evidence="7">
    <location>
        <begin position="6"/>
        <end position="38"/>
    </location>
</feature>
<organism evidence="8 9">
    <name type="scientific">Dimorphilus gyrociliatus</name>
    <dbReference type="NCBI Taxonomy" id="2664684"/>
    <lineage>
        <taxon>Eukaryota</taxon>
        <taxon>Metazoa</taxon>
        <taxon>Spiralia</taxon>
        <taxon>Lophotrochozoa</taxon>
        <taxon>Annelida</taxon>
        <taxon>Polychaeta</taxon>
        <taxon>Polychaeta incertae sedis</taxon>
        <taxon>Dinophilidae</taxon>
        <taxon>Dimorphilus</taxon>
    </lineage>
</organism>
<keyword evidence="2" id="KW-0963">Cytoplasm</keyword>
<feature type="region of interest" description="Disordered" evidence="6">
    <location>
        <begin position="127"/>
        <end position="177"/>
    </location>
</feature>
<comment type="caution">
    <text evidence="8">The sequence shown here is derived from an EMBL/GenBank/DDBJ whole genome shotgun (WGS) entry which is preliminary data.</text>
</comment>
<gene>
    <name evidence="8" type="ORF">DGYR_LOCUS13369</name>
</gene>
<evidence type="ECO:0000259" key="7">
    <source>
        <dbReference type="Pfam" id="PF10629"/>
    </source>
</evidence>
<protein>
    <submittedName>
        <fullName evidence="8">DgyrCDS14256</fullName>
    </submittedName>
</protein>
<evidence type="ECO:0000256" key="3">
    <source>
        <dbReference type="ARBA" id="ARBA00023212"/>
    </source>
</evidence>
<sequence>MNYTPEPHHIPGYAGFTPQYRFRSGKTFAATTAQIFKDPTVSKSCRPVLVDLDTMTKDLCLFHIKNRYWQEKFLDKERSPSTSAPMAATADAEVGKSFGQTRPSYMPNIRCPPRVYCQQNAITNSSKYSEEAVRVENTSRKANNGGEEQSVQASDFQELKDSTSGLGQNQNGKVSLEFSRRTKAPKFYMTRSLTSDDLNKPRVKTQIGYSLDKNQQQKFYNPYEGMISRYQGHVPGEKFDFGKSFKPSTAFCLKERSAMIGY</sequence>
<dbReference type="PANTHER" id="PTHR22146:SF8">
    <property type="entry name" value="PROTEIN FAM166B"/>
    <property type="match status" value="1"/>
</dbReference>
<evidence type="ECO:0000256" key="5">
    <source>
        <dbReference type="ARBA" id="ARBA00035661"/>
    </source>
</evidence>
<evidence type="ECO:0000256" key="1">
    <source>
        <dbReference type="ARBA" id="ARBA00004430"/>
    </source>
</evidence>
<keyword evidence="3" id="KW-0206">Cytoskeleton</keyword>
<dbReference type="Pfam" id="PF10629">
    <property type="entry name" value="CMI2B-like"/>
    <property type="match status" value="1"/>
</dbReference>
<accession>A0A7I8WD39</accession>
<feature type="compositionally biased region" description="Polar residues" evidence="6">
    <location>
        <begin position="140"/>
        <end position="155"/>
    </location>
</feature>
<dbReference type="EMBL" id="CAJFCJ010000032">
    <property type="protein sequence ID" value="CAD5126088.1"/>
    <property type="molecule type" value="Genomic_DNA"/>
</dbReference>
<keyword evidence="9" id="KW-1185">Reference proteome</keyword>
<feature type="compositionally biased region" description="Polar residues" evidence="6">
    <location>
        <begin position="162"/>
        <end position="173"/>
    </location>
</feature>
<name>A0A7I8WD39_9ANNE</name>
<evidence type="ECO:0000313" key="8">
    <source>
        <dbReference type="EMBL" id="CAD5126088.1"/>
    </source>
</evidence>
<dbReference type="AlphaFoldDB" id="A0A7I8WD39"/>
<dbReference type="GO" id="GO:0015630">
    <property type="term" value="C:microtubule cytoskeleton"/>
    <property type="evidence" value="ECO:0007669"/>
    <property type="project" value="UniProtKB-ARBA"/>
</dbReference>
<evidence type="ECO:0000313" key="9">
    <source>
        <dbReference type="Proteomes" id="UP000549394"/>
    </source>
</evidence>
<proteinExistence type="inferred from homology"/>
<dbReference type="PANTHER" id="PTHR22146">
    <property type="entry name" value="CAT EYE SYNDROME CRITICAL REGION PROTEIN 6"/>
    <property type="match status" value="1"/>
</dbReference>
<evidence type="ECO:0000256" key="4">
    <source>
        <dbReference type="ARBA" id="ARBA00023273"/>
    </source>
</evidence>